<evidence type="ECO:0000313" key="1">
    <source>
        <dbReference type="EMBL" id="EDR05494.1"/>
    </source>
</evidence>
<dbReference type="KEGG" id="lbc:LACBIDRAFT_303329"/>
<evidence type="ECO:0000313" key="2">
    <source>
        <dbReference type="Proteomes" id="UP000001194"/>
    </source>
</evidence>
<dbReference type="AlphaFoldDB" id="B0DJB8"/>
<reference evidence="1 2" key="1">
    <citation type="journal article" date="2008" name="Nature">
        <title>The genome of Laccaria bicolor provides insights into mycorrhizal symbiosis.</title>
        <authorList>
            <person name="Martin F."/>
            <person name="Aerts A."/>
            <person name="Ahren D."/>
            <person name="Brun A."/>
            <person name="Danchin E.G.J."/>
            <person name="Duchaussoy F."/>
            <person name="Gibon J."/>
            <person name="Kohler A."/>
            <person name="Lindquist E."/>
            <person name="Pereda V."/>
            <person name="Salamov A."/>
            <person name="Shapiro H.J."/>
            <person name="Wuyts J."/>
            <person name="Blaudez D."/>
            <person name="Buee M."/>
            <person name="Brokstein P."/>
            <person name="Canbaeck B."/>
            <person name="Cohen D."/>
            <person name="Courty P.E."/>
            <person name="Coutinho P.M."/>
            <person name="Delaruelle C."/>
            <person name="Detter J.C."/>
            <person name="Deveau A."/>
            <person name="DiFazio S."/>
            <person name="Duplessis S."/>
            <person name="Fraissinet-Tachet L."/>
            <person name="Lucic E."/>
            <person name="Frey-Klett P."/>
            <person name="Fourrey C."/>
            <person name="Feussner I."/>
            <person name="Gay G."/>
            <person name="Grimwood J."/>
            <person name="Hoegger P.J."/>
            <person name="Jain P."/>
            <person name="Kilaru S."/>
            <person name="Labbe J."/>
            <person name="Lin Y.C."/>
            <person name="Legue V."/>
            <person name="Le Tacon F."/>
            <person name="Marmeisse R."/>
            <person name="Melayah D."/>
            <person name="Montanini B."/>
            <person name="Muratet M."/>
            <person name="Nehls U."/>
            <person name="Niculita-Hirzel H."/>
            <person name="Oudot-Le Secq M.P."/>
            <person name="Peter M."/>
            <person name="Quesneville H."/>
            <person name="Rajashekar B."/>
            <person name="Reich M."/>
            <person name="Rouhier N."/>
            <person name="Schmutz J."/>
            <person name="Yin T."/>
            <person name="Chalot M."/>
            <person name="Henrissat B."/>
            <person name="Kuees U."/>
            <person name="Lucas S."/>
            <person name="Van de Peer Y."/>
            <person name="Podila G.K."/>
            <person name="Polle A."/>
            <person name="Pukkila P.J."/>
            <person name="Richardson P.M."/>
            <person name="Rouze P."/>
            <person name="Sanders I.R."/>
            <person name="Stajich J.E."/>
            <person name="Tunlid A."/>
            <person name="Tuskan G."/>
            <person name="Grigoriev I.V."/>
        </authorList>
    </citation>
    <scope>NUCLEOTIDE SEQUENCE [LARGE SCALE GENOMIC DNA]</scope>
    <source>
        <strain evidence="2">S238N-H82 / ATCC MYA-4686</strain>
    </source>
</reference>
<dbReference type="Gene3D" id="3.30.410.40">
    <property type="match status" value="1"/>
</dbReference>
<protein>
    <submittedName>
        <fullName evidence="1">Predicted protein</fullName>
    </submittedName>
</protein>
<dbReference type="OrthoDB" id="269227at2759"/>
<dbReference type="SUPFAM" id="SSF54373">
    <property type="entry name" value="FAD-linked reductases, C-terminal domain"/>
    <property type="match status" value="1"/>
</dbReference>
<gene>
    <name evidence="1" type="ORF">LACBIDRAFT_303329</name>
</gene>
<organism evidence="2">
    <name type="scientific">Laccaria bicolor (strain S238N-H82 / ATCC MYA-4686)</name>
    <name type="common">Bicoloured deceiver</name>
    <name type="synonym">Laccaria laccata var. bicolor</name>
    <dbReference type="NCBI Taxonomy" id="486041"/>
    <lineage>
        <taxon>Eukaryota</taxon>
        <taxon>Fungi</taxon>
        <taxon>Dikarya</taxon>
        <taxon>Basidiomycota</taxon>
        <taxon>Agaricomycotina</taxon>
        <taxon>Agaricomycetes</taxon>
        <taxon>Agaricomycetidae</taxon>
        <taxon>Agaricales</taxon>
        <taxon>Agaricineae</taxon>
        <taxon>Hydnangiaceae</taxon>
        <taxon>Laccaria</taxon>
    </lineage>
</organism>
<dbReference type="Proteomes" id="UP000001194">
    <property type="component" value="Unassembled WGS sequence"/>
</dbReference>
<name>B0DJB8_LACBS</name>
<dbReference type="EMBL" id="DS547113">
    <property type="protein sequence ID" value="EDR05494.1"/>
    <property type="molecule type" value="Genomic_DNA"/>
</dbReference>
<dbReference type="InParanoid" id="B0DJB8"/>
<sequence length="219" mass="24135">MVWTPLKTAGDIYYSGFDFSKALEFQSFINDAVAFVNNSALFGFTNNSATFQAAVDDSTSSLVPTQYLEVVQEYEAVYNLTAQIMDQTAQLELLLSVISPGTVSIQAVIQHPFWYAVHPPLCTKKLTEIHMDFSHVVMMREGVKFARNVGVAFGTTLGTEITPGPDVQSNEQIEAWLRGSGASTQYHIARSCSMLPKELGGVVTWNGQCTNRRLVDLPI</sequence>
<accession>B0DJB8</accession>
<dbReference type="RefSeq" id="XP_001884052.1">
    <property type="nucleotide sequence ID" value="XM_001884017.1"/>
</dbReference>
<dbReference type="STRING" id="486041.B0DJB8"/>
<keyword evidence="2" id="KW-1185">Reference proteome</keyword>
<dbReference type="GeneID" id="6079650"/>
<dbReference type="HOGENOM" id="CLU_1261700_0_0_1"/>
<proteinExistence type="predicted"/>